<organism evidence="13 14">
    <name type="scientific">Wuchereria bancrofti</name>
    <dbReference type="NCBI Taxonomy" id="6293"/>
    <lineage>
        <taxon>Eukaryota</taxon>
        <taxon>Metazoa</taxon>
        <taxon>Ecdysozoa</taxon>
        <taxon>Nematoda</taxon>
        <taxon>Chromadorea</taxon>
        <taxon>Rhabditida</taxon>
        <taxon>Spirurina</taxon>
        <taxon>Spiruromorpha</taxon>
        <taxon>Filarioidea</taxon>
        <taxon>Onchocercidae</taxon>
        <taxon>Wuchereria</taxon>
    </lineage>
</organism>
<evidence type="ECO:0000313" key="13">
    <source>
        <dbReference type="Proteomes" id="UP000093561"/>
    </source>
</evidence>
<dbReference type="Gene3D" id="3.90.70.130">
    <property type="match status" value="1"/>
</dbReference>
<reference evidence="13" key="2">
    <citation type="journal article" date="2016" name="Mol. Ecol.">
        <title>Population genomics of the filarial nematode parasite Wuchereria bancrofti from mosquitoes.</title>
        <authorList>
            <person name="Small S.T."/>
            <person name="Reimer L.J."/>
            <person name="Tisch D.J."/>
            <person name="King C.L."/>
            <person name="Christensen B.M."/>
            <person name="Siba P.M."/>
            <person name="Kazura J.W."/>
            <person name="Serre D."/>
            <person name="Zimmerman P.A."/>
        </authorList>
    </citation>
    <scope>NUCLEOTIDE SEQUENCE</scope>
    <source>
        <strain evidence="13">pt0022</strain>
    </source>
</reference>
<evidence type="ECO:0000256" key="3">
    <source>
        <dbReference type="ARBA" id="ARBA00022670"/>
    </source>
</evidence>
<dbReference type="InterPro" id="IPR038765">
    <property type="entry name" value="Papain-like_cys_pep_sf"/>
</dbReference>
<evidence type="ECO:0000313" key="14">
    <source>
        <dbReference type="WBParaSite" id="mrna-Wban_00597"/>
    </source>
</evidence>
<evidence type="ECO:0000256" key="9">
    <source>
        <dbReference type="ARBA" id="ARBA00073057"/>
    </source>
</evidence>
<keyword evidence="6" id="KW-0788">Thiol protease</keyword>
<proteinExistence type="inferred from homology"/>
<dbReference type="AlphaFoldDB" id="A0AAF5PH37"/>
<evidence type="ECO:0000259" key="11">
    <source>
        <dbReference type="Pfam" id="PF07910"/>
    </source>
</evidence>
<dbReference type="Pfam" id="PF20908">
    <property type="entry name" value="UfSP2_N"/>
    <property type="match status" value="1"/>
</dbReference>
<dbReference type="Proteomes" id="UP000093561">
    <property type="component" value="Unassembled WGS sequence"/>
</dbReference>
<evidence type="ECO:0000256" key="2">
    <source>
        <dbReference type="ARBA" id="ARBA00008552"/>
    </source>
</evidence>
<evidence type="ECO:0000256" key="4">
    <source>
        <dbReference type="ARBA" id="ARBA00022786"/>
    </source>
</evidence>
<comment type="similarity">
    <text evidence="2">Belongs to the peptidase C78 family.</text>
</comment>
<evidence type="ECO:0000256" key="6">
    <source>
        <dbReference type="ARBA" id="ARBA00022807"/>
    </source>
</evidence>
<evidence type="ECO:0000256" key="10">
    <source>
        <dbReference type="ARBA" id="ARBA00076114"/>
    </source>
</evidence>
<keyword evidence="3" id="KW-0645">Protease</keyword>
<evidence type="ECO:0000256" key="5">
    <source>
        <dbReference type="ARBA" id="ARBA00022801"/>
    </source>
</evidence>
<dbReference type="PANTHER" id="PTHR48153">
    <property type="entry name" value="UFM1-SPECIFIC PROTEASE 2"/>
    <property type="match status" value="1"/>
</dbReference>
<dbReference type="PANTHER" id="PTHR48153:SF2">
    <property type="entry name" value="UFM1-SPECIFIC PROTEASE 2"/>
    <property type="match status" value="1"/>
</dbReference>
<dbReference type="Pfam" id="PF07910">
    <property type="entry name" value="Peptidase_C78"/>
    <property type="match status" value="1"/>
</dbReference>
<protein>
    <recommendedName>
        <fullName evidence="9">Ufm1-specific protease</fullName>
    </recommendedName>
    <alternativeName>
        <fullName evidence="10">Odorant response abnormal protein 8</fullName>
    </alternativeName>
</protein>
<dbReference type="InterPro" id="IPR049387">
    <property type="entry name" value="UFSP2-like_2nd"/>
</dbReference>
<dbReference type="InterPro" id="IPR012462">
    <property type="entry name" value="UFSP1/2_DUB_cat"/>
</dbReference>
<feature type="domain" description="UFSP1/2/DUB catalytic" evidence="11">
    <location>
        <begin position="375"/>
        <end position="559"/>
    </location>
</feature>
<name>A0AAF5PH37_WUCBA</name>
<comment type="function">
    <text evidence="7">Thiol protease which recognizes and hydrolyzes the peptide bond at the C-terminal Gly of ufm-1, a ubiquitin-like modifier protein bound to a number of target proteins. Required, with oct-4, for the localization of a subset of 7 transmembrane domain odorant receptors, including odr-10, to the cilia of olfactory neurons AWA and AWC. Operates in aggregation behavior, and responses to oxygen levels.</text>
</comment>
<comment type="subcellular location">
    <subcellularLocation>
        <location evidence="1">Endoplasmic reticulum membrane</location>
        <topology evidence="1">Peripheral membrane protein</topology>
    </subcellularLocation>
</comment>
<comment type="subunit">
    <text evidence="8">Interacts with odr-4.</text>
</comment>
<reference evidence="14" key="3">
    <citation type="submission" date="2024-02" db="UniProtKB">
        <authorList>
            <consortium name="WormBaseParasite"/>
        </authorList>
    </citation>
    <scope>IDENTIFICATION</scope>
    <source>
        <strain evidence="14">pt0022</strain>
    </source>
</reference>
<evidence type="ECO:0000256" key="8">
    <source>
        <dbReference type="ARBA" id="ARBA00064300"/>
    </source>
</evidence>
<keyword evidence="4" id="KW-0833">Ubl conjugation pathway</keyword>
<dbReference type="GO" id="GO:0005789">
    <property type="term" value="C:endoplasmic reticulum membrane"/>
    <property type="evidence" value="ECO:0007669"/>
    <property type="project" value="UniProtKB-SubCell"/>
</dbReference>
<reference evidence="13" key="1">
    <citation type="submission" date="2015-03" db="EMBL/GenBank/DDBJ databases">
        <title>Wuchereria bancrofti Genome Sequencing Papua New Guinea Strain.</title>
        <authorList>
            <person name="Small S.T."/>
            <person name="Serre D."/>
            <person name="Zimmerman P.A."/>
        </authorList>
    </citation>
    <scope>NUCLEOTIDE SEQUENCE [LARGE SCALE GENOMIC DNA]</scope>
    <source>
        <strain evidence="13">pt0022</strain>
    </source>
</reference>
<sequence>MWKVDFSRLFENYSNNRRYQERTVAALLFGNTSLTEITNVLFGCLSDFDATLDLIRFIESSLPSNVSFLGTLSLINVEYPYDLNSLAAAVESTKGFLMLFADTTSLEARDVDSILKLNKEIALRPSSTKSCYDLLVRTSLWLNVNVNISGKKNLLDEVSNAILSKLDNIESLCFTFSNNSFVLGGNKVIDAKQLNKEMLQISGYLSNGKKFVNFTPMIPVKKDSDDFLPKLVPIVKIRKDFAVFCNVRAMITSVAEVQSDDGPTDILILLRRALKRTVYLTERCLCEFLNFDCERLTNVRCSVFSTNDGLLSIAYPDIHDDMVLRNYRARLHRIFNLPSYKPILRPAQSLQFNPETQKLLQNPHLHIKSYKPKGKVYIISGSYNYHHYMQDGINDSGWGCAYRSFQTLWSWFVLQGYIDKPTPTHREIQQSLYDCGDKDAMFVGSQQWIGSIELGYCFENMAGIESRVLTTNSGAEVTGNIRQLALHFKTYGTPIMIGGGMLAHTILGVDFNESTGESSFLVLDPHYSGDEDLHTIITRGWCSWKMPSFWKQEYFYNLLLPIPPQNVI</sequence>
<evidence type="ECO:0000259" key="12">
    <source>
        <dbReference type="Pfam" id="PF20908"/>
    </source>
</evidence>
<accession>A0AAF5PH37</accession>
<evidence type="ECO:0000256" key="1">
    <source>
        <dbReference type="ARBA" id="ARBA00004406"/>
    </source>
</evidence>
<dbReference type="WBParaSite" id="mrna-Wban_00597">
    <property type="protein sequence ID" value="mrna-Wban_00597"/>
    <property type="gene ID" value="Wban_00597"/>
</dbReference>
<feature type="domain" description="UFSP2 second" evidence="12">
    <location>
        <begin position="210"/>
        <end position="355"/>
    </location>
</feature>
<dbReference type="GO" id="GO:0071567">
    <property type="term" value="F:deUFMylase activity"/>
    <property type="evidence" value="ECO:0007669"/>
    <property type="project" value="TreeGrafter"/>
</dbReference>
<evidence type="ECO:0000256" key="7">
    <source>
        <dbReference type="ARBA" id="ARBA00056938"/>
    </source>
</evidence>
<dbReference type="GO" id="GO:0006508">
    <property type="term" value="P:proteolysis"/>
    <property type="evidence" value="ECO:0007669"/>
    <property type="project" value="UniProtKB-KW"/>
</dbReference>
<keyword evidence="5" id="KW-0378">Hydrolase</keyword>
<dbReference type="SUPFAM" id="SSF54001">
    <property type="entry name" value="Cysteine proteinases"/>
    <property type="match status" value="1"/>
</dbReference>
<dbReference type="GO" id="GO:0005634">
    <property type="term" value="C:nucleus"/>
    <property type="evidence" value="ECO:0007669"/>
    <property type="project" value="TreeGrafter"/>
</dbReference>
<dbReference type="FunFam" id="3.90.70.130:FF:000001">
    <property type="entry name" value="Probable Ufm1-specific protease 2"/>
    <property type="match status" value="1"/>
</dbReference>